<comment type="caution">
    <text evidence="1">The sequence shown here is derived from an EMBL/GenBank/DDBJ whole genome shotgun (WGS) entry which is preliminary data.</text>
</comment>
<sequence length="123" mass="13615">MNRFDALADSQLVITNISAPTARKSHCWSSCSSHLKSLLQSCSSDCCGKRALVVDLSNIDRRREQLSSHPTKFAVLGAKLAERKRTSIARNSFTCRFTSVAKGASQCINHCSPRPHEAHTNNW</sequence>
<dbReference type="AlphaFoldDB" id="A0A8T0PDS2"/>
<evidence type="ECO:0000313" key="1">
    <source>
        <dbReference type="EMBL" id="KAG2559760.1"/>
    </source>
</evidence>
<dbReference type="EMBL" id="CM029051">
    <property type="protein sequence ID" value="KAG2559760.1"/>
    <property type="molecule type" value="Genomic_DNA"/>
</dbReference>
<reference evidence="1" key="1">
    <citation type="submission" date="2020-05" db="EMBL/GenBank/DDBJ databases">
        <title>WGS assembly of Panicum virgatum.</title>
        <authorList>
            <person name="Lovell J.T."/>
            <person name="Jenkins J."/>
            <person name="Shu S."/>
            <person name="Juenger T.E."/>
            <person name="Schmutz J."/>
        </authorList>
    </citation>
    <scope>NUCLEOTIDE SEQUENCE</scope>
    <source>
        <strain evidence="1">AP13</strain>
    </source>
</reference>
<proteinExistence type="predicted"/>
<gene>
    <name evidence="1" type="ORF">PVAP13_8KG005941</name>
</gene>
<name>A0A8T0PDS2_PANVG</name>
<protein>
    <submittedName>
        <fullName evidence="1">Uncharacterized protein</fullName>
    </submittedName>
</protein>
<keyword evidence="2" id="KW-1185">Reference proteome</keyword>
<organism evidence="1 2">
    <name type="scientific">Panicum virgatum</name>
    <name type="common">Blackwell switchgrass</name>
    <dbReference type="NCBI Taxonomy" id="38727"/>
    <lineage>
        <taxon>Eukaryota</taxon>
        <taxon>Viridiplantae</taxon>
        <taxon>Streptophyta</taxon>
        <taxon>Embryophyta</taxon>
        <taxon>Tracheophyta</taxon>
        <taxon>Spermatophyta</taxon>
        <taxon>Magnoliopsida</taxon>
        <taxon>Liliopsida</taxon>
        <taxon>Poales</taxon>
        <taxon>Poaceae</taxon>
        <taxon>PACMAD clade</taxon>
        <taxon>Panicoideae</taxon>
        <taxon>Panicodae</taxon>
        <taxon>Paniceae</taxon>
        <taxon>Panicinae</taxon>
        <taxon>Panicum</taxon>
        <taxon>Panicum sect. Hiantes</taxon>
    </lineage>
</organism>
<dbReference type="Proteomes" id="UP000823388">
    <property type="component" value="Chromosome 8K"/>
</dbReference>
<accession>A0A8T0PDS2</accession>
<evidence type="ECO:0000313" key="2">
    <source>
        <dbReference type="Proteomes" id="UP000823388"/>
    </source>
</evidence>